<dbReference type="InterPro" id="IPR054268">
    <property type="entry name" value="DUF6999"/>
</dbReference>
<evidence type="ECO:0000313" key="3">
    <source>
        <dbReference type="Proteomes" id="UP000651738"/>
    </source>
</evidence>
<comment type="caution">
    <text evidence="2">The sequence shown here is derived from an EMBL/GenBank/DDBJ whole genome shotgun (WGS) entry which is preliminary data.</text>
</comment>
<evidence type="ECO:0000313" key="2">
    <source>
        <dbReference type="EMBL" id="MBH8579543.1"/>
    </source>
</evidence>
<feature type="transmembrane region" description="Helical" evidence="1">
    <location>
        <begin position="52"/>
        <end position="72"/>
    </location>
</feature>
<sequence>MPCRRRRCPVTSQDEKATLSPYLRAIAQDEALPIEPEARRLWLEDLANPTRWWLRPILQGLLAVLLHLVWFFKRLPLPQFRAHGLLQRLICWFCTHFVSPQANRLILRHFATESNLLNFLIDNTAPGKVAPVTLYPRRIAEMREASFVEHDQALFRSIEALGATPDGAGEDQVGEGGAPSWQHWRPLDALEFEIRPRRTQVLDFESAHALFMCLFCLLLTREEYRDAINGFNLDQSIALRIGALIGEPELAELAYNKHPLYLVGPWNLSQRFLMHGFFTEYLYARLEGLRREDITRPADAS</sequence>
<dbReference type="EMBL" id="JAEDAF010000003">
    <property type="protein sequence ID" value="MBH8579543.1"/>
    <property type="molecule type" value="Genomic_DNA"/>
</dbReference>
<keyword evidence="1" id="KW-1133">Transmembrane helix</keyword>
<name>A0ABD4L1U1_9GAMM</name>
<dbReference type="Pfam" id="PF22523">
    <property type="entry name" value="DUF6999"/>
    <property type="match status" value="1"/>
</dbReference>
<dbReference type="Proteomes" id="UP000651738">
    <property type="component" value="Unassembled WGS sequence"/>
</dbReference>
<organism evidence="2 3">
    <name type="scientific">Bisbaumannia pacifica</name>
    <dbReference type="NCBI Taxonomy" id="77098"/>
    <lineage>
        <taxon>Bacteria</taxon>
        <taxon>Pseudomonadati</taxon>
        <taxon>Pseudomonadota</taxon>
        <taxon>Gammaproteobacteria</taxon>
        <taxon>Oceanospirillales</taxon>
        <taxon>Halomonadaceae</taxon>
        <taxon>Bisbaumannia</taxon>
    </lineage>
</organism>
<accession>A0ABD4L1U1</accession>
<keyword evidence="1" id="KW-0472">Membrane</keyword>
<proteinExistence type="predicted"/>
<dbReference type="AlphaFoldDB" id="A0ABD4L1U1"/>
<reference evidence="2 3" key="1">
    <citation type="submission" date="2020-12" db="EMBL/GenBank/DDBJ databases">
        <title>Draft genome sequence of Halomonas pacifica strain CARE-V15.</title>
        <authorList>
            <person name="Vignesh N."/>
            <person name="Thabitha A."/>
            <person name="Saravanan R."/>
            <person name="Manigandan V."/>
        </authorList>
    </citation>
    <scope>NUCLEOTIDE SEQUENCE [LARGE SCALE GENOMIC DNA]</scope>
    <source>
        <strain evidence="2 3">CARE-V15</strain>
    </source>
</reference>
<keyword evidence="1" id="KW-0812">Transmembrane</keyword>
<gene>
    <name evidence="2" type="ORF">I7V36_05480</name>
</gene>
<evidence type="ECO:0000256" key="1">
    <source>
        <dbReference type="SAM" id="Phobius"/>
    </source>
</evidence>
<protein>
    <submittedName>
        <fullName evidence="2">Uncharacterized protein</fullName>
    </submittedName>
</protein>